<dbReference type="GO" id="GO:0005739">
    <property type="term" value="C:mitochondrion"/>
    <property type="evidence" value="ECO:0007669"/>
    <property type="project" value="TreeGrafter"/>
</dbReference>
<accession>A0AAW1HK86</accession>
<comment type="caution">
    <text evidence="1">The sequence shown here is derived from an EMBL/GenBank/DDBJ whole genome shotgun (WGS) entry which is preliminary data.</text>
</comment>
<proteinExistence type="predicted"/>
<dbReference type="Proteomes" id="UP001443914">
    <property type="component" value="Unassembled WGS sequence"/>
</dbReference>
<protein>
    <recommendedName>
        <fullName evidence="3">Protein NUCLEAR FUSION DEFECTIVE 6, chloroplastic/mitochondrial-like</fullName>
    </recommendedName>
</protein>
<dbReference type="InterPro" id="IPR043459">
    <property type="entry name" value="NFD6/NOXY2-like"/>
</dbReference>
<gene>
    <name evidence="1" type="ORF">RND81_11G105400</name>
</gene>
<name>A0AAW1HK86_SAPOF</name>
<dbReference type="EMBL" id="JBDFQZ010000011">
    <property type="protein sequence ID" value="KAK9676843.1"/>
    <property type="molecule type" value="Genomic_DNA"/>
</dbReference>
<reference evidence="1" key="1">
    <citation type="submission" date="2024-03" db="EMBL/GenBank/DDBJ databases">
        <title>WGS assembly of Saponaria officinalis var. Norfolk2.</title>
        <authorList>
            <person name="Jenkins J."/>
            <person name="Shu S."/>
            <person name="Grimwood J."/>
            <person name="Barry K."/>
            <person name="Goodstein D."/>
            <person name="Schmutz J."/>
            <person name="Leebens-Mack J."/>
            <person name="Osbourn A."/>
        </authorList>
    </citation>
    <scope>NUCLEOTIDE SEQUENCE [LARGE SCALE GENOMIC DNA]</scope>
    <source>
        <strain evidence="1">JIC</strain>
    </source>
</reference>
<keyword evidence="2" id="KW-1185">Reference proteome</keyword>
<evidence type="ECO:0008006" key="3">
    <source>
        <dbReference type="Google" id="ProtNLM"/>
    </source>
</evidence>
<dbReference type="AlphaFoldDB" id="A0AAW1HK86"/>
<dbReference type="PANTHER" id="PTHR33156">
    <property type="entry name" value="OS02G0230000 PROTEIN"/>
    <property type="match status" value="1"/>
</dbReference>
<dbReference type="PANTHER" id="PTHR33156:SF48">
    <property type="entry name" value="PROTEIN NUCLEAR FUSION DEFECTIVE 6, MITOCHONDRIAL"/>
    <property type="match status" value="1"/>
</dbReference>
<sequence length="90" mass="9830">MATLSAARSIFRSTSARTAAEKFTSAAKSSSSRFTTANHLLSSRRIFRCPVELSACIETMQPFHTATASAVMTTTLSITRFSHAWIIDDL</sequence>
<evidence type="ECO:0000313" key="1">
    <source>
        <dbReference type="EMBL" id="KAK9676843.1"/>
    </source>
</evidence>
<evidence type="ECO:0000313" key="2">
    <source>
        <dbReference type="Proteomes" id="UP001443914"/>
    </source>
</evidence>
<organism evidence="1 2">
    <name type="scientific">Saponaria officinalis</name>
    <name type="common">Common soapwort</name>
    <name type="synonym">Lychnis saponaria</name>
    <dbReference type="NCBI Taxonomy" id="3572"/>
    <lineage>
        <taxon>Eukaryota</taxon>
        <taxon>Viridiplantae</taxon>
        <taxon>Streptophyta</taxon>
        <taxon>Embryophyta</taxon>
        <taxon>Tracheophyta</taxon>
        <taxon>Spermatophyta</taxon>
        <taxon>Magnoliopsida</taxon>
        <taxon>eudicotyledons</taxon>
        <taxon>Gunneridae</taxon>
        <taxon>Pentapetalae</taxon>
        <taxon>Caryophyllales</taxon>
        <taxon>Caryophyllaceae</taxon>
        <taxon>Caryophylleae</taxon>
        <taxon>Saponaria</taxon>
    </lineage>
</organism>